<evidence type="ECO:0000313" key="11">
    <source>
        <dbReference type="EMBL" id="OEG70158.1"/>
    </source>
</evidence>
<comment type="subcellular location">
    <subcellularLocation>
        <location evidence="1">Cell membrane</location>
        <topology evidence="1">Multi-pass membrane protein</topology>
    </subcellularLocation>
</comment>
<dbReference type="InterPro" id="IPR010920">
    <property type="entry name" value="LSM_dom_sf"/>
</dbReference>
<dbReference type="Pfam" id="PF21082">
    <property type="entry name" value="MS_channel_3rd"/>
    <property type="match status" value="1"/>
</dbReference>
<evidence type="ECO:0000256" key="1">
    <source>
        <dbReference type="ARBA" id="ARBA00004651"/>
    </source>
</evidence>
<dbReference type="SUPFAM" id="SSF82861">
    <property type="entry name" value="Mechanosensitive channel protein MscS (YggB), transmembrane region"/>
    <property type="match status" value="1"/>
</dbReference>
<evidence type="ECO:0000256" key="2">
    <source>
        <dbReference type="ARBA" id="ARBA00008017"/>
    </source>
</evidence>
<dbReference type="Gene3D" id="3.30.70.100">
    <property type="match status" value="1"/>
</dbReference>
<evidence type="ECO:0000256" key="7">
    <source>
        <dbReference type="SAM" id="Phobius"/>
    </source>
</evidence>
<dbReference type="InterPro" id="IPR045275">
    <property type="entry name" value="MscS_archaea/bacteria_type"/>
</dbReference>
<dbReference type="Pfam" id="PF00924">
    <property type="entry name" value="MS_channel_2nd"/>
    <property type="match status" value="1"/>
</dbReference>
<evidence type="ECO:0000313" key="12">
    <source>
        <dbReference type="Proteomes" id="UP000095237"/>
    </source>
</evidence>
<dbReference type="PANTHER" id="PTHR30221">
    <property type="entry name" value="SMALL-CONDUCTANCE MECHANOSENSITIVE CHANNEL"/>
    <property type="match status" value="1"/>
</dbReference>
<feature type="domain" description="Mechanosensitive ion channel MscS C-terminal" evidence="9">
    <location>
        <begin position="238"/>
        <end position="323"/>
    </location>
</feature>
<feature type="transmembrane region" description="Helical" evidence="7">
    <location>
        <begin position="116"/>
        <end position="134"/>
    </location>
</feature>
<dbReference type="EMBL" id="LNVX01000448">
    <property type="protein sequence ID" value="OEG70158.1"/>
    <property type="molecule type" value="Genomic_DNA"/>
</dbReference>
<comment type="caution">
    <text evidence="11">The sequence shown here is derived from an EMBL/GenBank/DDBJ whole genome shotgun (WGS) entry which is preliminary data.</text>
</comment>
<dbReference type="InterPro" id="IPR023408">
    <property type="entry name" value="MscS_beta-dom_sf"/>
</dbReference>
<feature type="domain" description="Mechanosensitive ion channel transmembrane helices 2/3" evidence="10">
    <location>
        <begin position="119"/>
        <end position="160"/>
    </location>
</feature>
<evidence type="ECO:0000256" key="6">
    <source>
        <dbReference type="ARBA" id="ARBA00023136"/>
    </source>
</evidence>
<evidence type="ECO:0000256" key="5">
    <source>
        <dbReference type="ARBA" id="ARBA00022989"/>
    </source>
</evidence>
<dbReference type="Pfam" id="PF21088">
    <property type="entry name" value="MS_channel_1st"/>
    <property type="match status" value="1"/>
</dbReference>
<dbReference type="Gene3D" id="1.10.287.1260">
    <property type="match status" value="1"/>
</dbReference>
<dbReference type="InterPro" id="IPR006685">
    <property type="entry name" value="MscS_channel_2nd"/>
</dbReference>
<feature type="domain" description="Mechanosensitive ion channel MscS" evidence="8">
    <location>
        <begin position="161"/>
        <end position="224"/>
    </location>
</feature>
<feature type="transmembrane region" description="Helical" evidence="7">
    <location>
        <begin position="57"/>
        <end position="75"/>
    </location>
</feature>
<keyword evidence="3" id="KW-1003">Cell membrane</keyword>
<dbReference type="GO" id="GO:0008381">
    <property type="term" value="F:mechanosensitive monoatomic ion channel activity"/>
    <property type="evidence" value="ECO:0007669"/>
    <property type="project" value="InterPro"/>
</dbReference>
<evidence type="ECO:0000256" key="3">
    <source>
        <dbReference type="ARBA" id="ARBA00022475"/>
    </source>
</evidence>
<keyword evidence="6 7" id="KW-0472">Membrane</keyword>
<reference evidence="11 12" key="1">
    <citation type="submission" date="2015-11" db="EMBL/GenBank/DDBJ databases">
        <title>Evidence for parallel genomic evolution in an endosymbiosis of termite gut flagellates.</title>
        <authorList>
            <person name="Zheng H."/>
        </authorList>
    </citation>
    <scope>NUCLEOTIDE SEQUENCE [LARGE SCALE GENOMIC DNA]</scope>
    <source>
        <strain evidence="11 12">CET450</strain>
    </source>
</reference>
<dbReference type="AlphaFoldDB" id="A0A1E5IJM1"/>
<dbReference type="InterPro" id="IPR011066">
    <property type="entry name" value="MscS_channel_C_sf"/>
</dbReference>
<keyword evidence="4 7" id="KW-0812">Transmembrane</keyword>
<feature type="transmembrane region" description="Helical" evidence="7">
    <location>
        <begin position="6"/>
        <end position="26"/>
    </location>
</feature>
<keyword evidence="12" id="KW-1185">Reference proteome</keyword>
<name>A0A1E5IJM1_ENDTX</name>
<comment type="similarity">
    <text evidence="2">Belongs to the MscS (TC 1.A.23) family.</text>
</comment>
<dbReference type="Proteomes" id="UP000095237">
    <property type="component" value="Unassembled WGS sequence"/>
</dbReference>
<evidence type="ECO:0000256" key="4">
    <source>
        <dbReference type="ARBA" id="ARBA00022692"/>
    </source>
</evidence>
<dbReference type="SUPFAM" id="SSF82689">
    <property type="entry name" value="Mechanosensitive channel protein MscS (YggB), C-terminal domain"/>
    <property type="match status" value="1"/>
</dbReference>
<keyword evidence="5 7" id="KW-1133">Transmembrane helix</keyword>
<gene>
    <name evidence="11" type="ORF">ATZ36_01415</name>
</gene>
<dbReference type="PANTHER" id="PTHR30221:SF1">
    <property type="entry name" value="SMALL-CONDUCTANCE MECHANOSENSITIVE CHANNEL"/>
    <property type="match status" value="1"/>
</dbReference>
<evidence type="ECO:0008006" key="13">
    <source>
        <dbReference type="Google" id="ProtNLM"/>
    </source>
</evidence>
<dbReference type="InterPro" id="IPR049142">
    <property type="entry name" value="MS_channel_1st"/>
</dbReference>
<evidence type="ECO:0000259" key="8">
    <source>
        <dbReference type="Pfam" id="PF00924"/>
    </source>
</evidence>
<protein>
    <recommendedName>
        <fullName evidence="13">Mechanosensitive ion channel protein</fullName>
    </recommendedName>
</protein>
<dbReference type="GO" id="GO:0005886">
    <property type="term" value="C:plasma membrane"/>
    <property type="evidence" value="ECO:0007669"/>
    <property type="project" value="UniProtKB-SubCell"/>
</dbReference>
<evidence type="ECO:0000259" key="10">
    <source>
        <dbReference type="Pfam" id="PF21088"/>
    </source>
</evidence>
<dbReference type="InterPro" id="IPR049278">
    <property type="entry name" value="MS_channel_C"/>
</dbReference>
<evidence type="ECO:0000259" key="9">
    <source>
        <dbReference type="Pfam" id="PF21082"/>
    </source>
</evidence>
<accession>A0A1E5IJM1</accession>
<dbReference type="SUPFAM" id="SSF50182">
    <property type="entry name" value="Sm-like ribonucleoproteins"/>
    <property type="match status" value="1"/>
</dbReference>
<proteinExistence type="inferred from homology"/>
<sequence length="335" mass="37279">MIPSNFMLWLKSIISFALIFSVGFLFKKYFAKLIQNIFAKVGLVLLGKVLAISSSYISFWFFLIALYAAFLIAPVNNTSAVAVIHKLFYVVFAFSIVVFVASVLSKVFRKSVPEKIGANIIKFSVIFVGLILILNQAGIKLTPILTALGIGSLAVALALQDTLANFFAGINILLSKQIAKGDYIKLDSGQEGTIIEVNWRVTLMKTISNTVISVPNSKLSSAIVTSFQFRKAEISASVNCGVAYGSDLERVEKIAILATQEILYKCEDSVKTYTPIVHFIGFEDSSINFILIFRVKNIYARSFIQSEVFKNLYKKLNEEKIEIPFPQRVVKLNKH</sequence>
<feature type="transmembrane region" description="Helical" evidence="7">
    <location>
        <begin position="87"/>
        <end position="104"/>
    </location>
</feature>
<dbReference type="InterPro" id="IPR011014">
    <property type="entry name" value="MscS_channel_TM-2"/>
</dbReference>
<organism evidence="11 12">
    <name type="scientific">Endomicrobium trichonymphae</name>
    <dbReference type="NCBI Taxonomy" id="1408204"/>
    <lineage>
        <taxon>Bacteria</taxon>
        <taxon>Pseudomonadati</taxon>
        <taxon>Elusimicrobiota</taxon>
        <taxon>Endomicrobiia</taxon>
        <taxon>Endomicrobiales</taxon>
        <taxon>Endomicrobiaceae</taxon>
        <taxon>Candidatus Endomicrobiellum</taxon>
    </lineage>
</organism>
<dbReference type="Gene3D" id="2.30.30.60">
    <property type="match status" value="1"/>
</dbReference>